<keyword evidence="4" id="KW-0150">Chloroplast</keyword>
<evidence type="ECO:0000256" key="10">
    <source>
        <dbReference type="ARBA" id="ARBA00023002"/>
    </source>
</evidence>
<dbReference type="SUPFAM" id="SSF48613">
    <property type="entry name" value="Heme oxygenase-like"/>
    <property type="match status" value="1"/>
</dbReference>
<evidence type="ECO:0000256" key="4">
    <source>
        <dbReference type="ARBA" id="ARBA00022528"/>
    </source>
</evidence>
<evidence type="ECO:0000256" key="2">
    <source>
        <dbReference type="ARBA" id="ARBA00006134"/>
    </source>
</evidence>
<evidence type="ECO:0000256" key="3">
    <source>
        <dbReference type="ARBA" id="ARBA00012360"/>
    </source>
</evidence>
<evidence type="ECO:0000256" key="1">
    <source>
        <dbReference type="ARBA" id="ARBA00004229"/>
    </source>
</evidence>
<dbReference type="AlphaFoldDB" id="A0A1D2A7U9"/>
<keyword evidence="9" id="KW-0809">Transit peptide</keyword>
<feature type="non-terminal residue" evidence="12">
    <location>
        <position position="1"/>
    </location>
</feature>
<dbReference type="InterPro" id="IPR016084">
    <property type="entry name" value="Haem_Oase-like_multi-hlx"/>
</dbReference>
<sequence length="311" mass="34394">RQLVLSAEVPSKHPKHRGRYSILKVSKVKRPSSGRQCRSPTNRMVHAMALSIGSQGGARHARRTPVQSRVKPCRKLHPITAHGHHGGSGSSVHAKPVADGSFLGELRQYAMRLHTREQAPREGKAAAPKPDKPWEPKLAGYMQFMAESKVVYDTFEELLAAGAQPYYKEFAATGLQRGAAIDHDLAYLSERYGVPIPEAKPDGPGHTYASELRELAANKPGPFLCHFYNHYFAHTAGGRMIGKQVSQRILDGWTGNFYKWDGNVKDMLDDVRGKLESVAQTWSDEEKNACLEETAATFSWGGKLLRLVAAD</sequence>
<keyword evidence="11" id="KW-0408">Iron</keyword>
<dbReference type="InterPro" id="IPR016951">
    <property type="entry name" value="Haem_Oase_decyc_pln"/>
</dbReference>
<evidence type="ECO:0000256" key="9">
    <source>
        <dbReference type="ARBA" id="ARBA00022946"/>
    </source>
</evidence>
<dbReference type="GO" id="GO:0015979">
    <property type="term" value="P:photosynthesis"/>
    <property type="evidence" value="ECO:0007669"/>
    <property type="project" value="UniProtKB-KW"/>
</dbReference>
<proteinExistence type="inferred from homology"/>
<name>A0A1D2A7U9_AUXPR</name>
<dbReference type="CDD" id="cd19165">
    <property type="entry name" value="HemeO"/>
    <property type="match status" value="1"/>
</dbReference>
<dbReference type="Gene3D" id="1.20.910.10">
    <property type="entry name" value="Heme oxygenase-like"/>
    <property type="match status" value="1"/>
</dbReference>
<evidence type="ECO:0000313" key="12">
    <source>
        <dbReference type="EMBL" id="JAT75254.1"/>
    </source>
</evidence>
<protein>
    <recommendedName>
        <fullName evidence="3">heme oxygenase (biliverdin-producing)</fullName>
        <ecNumber evidence="3">1.14.14.18</ecNumber>
    </recommendedName>
</protein>
<keyword evidence="8" id="KW-0479">Metal-binding</keyword>
<organism evidence="12">
    <name type="scientific">Auxenochlorella protothecoides</name>
    <name type="common">Green microalga</name>
    <name type="synonym">Chlorella protothecoides</name>
    <dbReference type="NCBI Taxonomy" id="3075"/>
    <lineage>
        <taxon>Eukaryota</taxon>
        <taxon>Viridiplantae</taxon>
        <taxon>Chlorophyta</taxon>
        <taxon>core chlorophytes</taxon>
        <taxon>Trebouxiophyceae</taxon>
        <taxon>Chlorellales</taxon>
        <taxon>Chlorellaceae</taxon>
        <taxon>Auxenochlorella</taxon>
    </lineage>
</organism>
<dbReference type="GO" id="GO:0046872">
    <property type="term" value="F:metal ion binding"/>
    <property type="evidence" value="ECO:0007669"/>
    <property type="project" value="UniProtKB-KW"/>
</dbReference>
<comment type="similarity">
    <text evidence="2">Belongs to the heme oxygenase family.</text>
</comment>
<dbReference type="GO" id="GO:0006788">
    <property type="term" value="P:heme oxidation"/>
    <property type="evidence" value="ECO:0007669"/>
    <property type="project" value="InterPro"/>
</dbReference>
<gene>
    <name evidence="12" type="ORF">g.6944</name>
</gene>
<accession>A0A1D2A7U9</accession>
<keyword evidence="5" id="KW-0602">Photosynthesis</keyword>
<evidence type="ECO:0000256" key="5">
    <source>
        <dbReference type="ARBA" id="ARBA00022531"/>
    </source>
</evidence>
<keyword evidence="7" id="KW-0934">Plastid</keyword>
<evidence type="ECO:0000256" key="7">
    <source>
        <dbReference type="ARBA" id="ARBA00022640"/>
    </source>
</evidence>
<dbReference type="EC" id="1.14.14.18" evidence="3"/>
<evidence type="ECO:0000256" key="11">
    <source>
        <dbReference type="ARBA" id="ARBA00023004"/>
    </source>
</evidence>
<keyword evidence="6" id="KW-0349">Heme</keyword>
<evidence type="ECO:0000256" key="8">
    <source>
        <dbReference type="ARBA" id="ARBA00022723"/>
    </source>
</evidence>
<dbReference type="GO" id="GO:0009507">
    <property type="term" value="C:chloroplast"/>
    <property type="evidence" value="ECO:0007669"/>
    <property type="project" value="UniProtKB-SubCell"/>
</dbReference>
<keyword evidence="10" id="KW-0560">Oxidoreductase</keyword>
<dbReference type="EMBL" id="GDKF01003368">
    <property type="protein sequence ID" value="JAT75254.1"/>
    <property type="molecule type" value="Transcribed_RNA"/>
</dbReference>
<dbReference type="GO" id="GO:0004392">
    <property type="term" value="F:heme oxygenase (decyclizing) activity"/>
    <property type="evidence" value="ECO:0007669"/>
    <property type="project" value="UniProtKB-EC"/>
</dbReference>
<dbReference type="InterPro" id="IPR002051">
    <property type="entry name" value="Haem_Oase"/>
</dbReference>
<comment type="subcellular location">
    <subcellularLocation>
        <location evidence="1">Plastid</location>
        <location evidence="1">Chloroplast</location>
    </subcellularLocation>
</comment>
<dbReference type="InterPro" id="IPR016053">
    <property type="entry name" value="Haem_Oase-like"/>
</dbReference>
<dbReference type="PANTHER" id="PTHR35703">
    <property type="entry name" value="HEME OXYGENASE 1, CHLOROPLASTIC-RELATED"/>
    <property type="match status" value="1"/>
</dbReference>
<reference evidence="12" key="1">
    <citation type="submission" date="2015-08" db="EMBL/GenBank/DDBJ databases">
        <authorList>
            <person name="Babu N.S."/>
            <person name="Beckwith C.J."/>
            <person name="Beseler K.G."/>
            <person name="Brison A."/>
            <person name="Carone J.V."/>
            <person name="Caskin T.P."/>
            <person name="Diamond M."/>
            <person name="Durham M.E."/>
            <person name="Foxe J.M."/>
            <person name="Go M."/>
            <person name="Henderson B.A."/>
            <person name="Jones I.B."/>
            <person name="McGettigan J.A."/>
            <person name="Micheletti S.J."/>
            <person name="Nasrallah M.E."/>
            <person name="Ortiz D."/>
            <person name="Piller C.R."/>
            <person name="Privatt S.R."/>
            <person name="Schneider S.L."/>
            <person name="Sharp S."/>
            <person name="Smith T.C."/>
            <person name="Stanton J.D."/>
            <person name="Ullery H.E."/>
            <person name="Wilson R.J."/>
            <person name="Serrano M.G."/>
            <person name="Buck G."/>
            <person name="Lee V."/>
            <person name="Wang Y."/>
            <person name="Carvalho R."/>
            <person name="Voegtly L."/>
            <person name="Shi R."/>
            <person name="Duckworth R."/>
            <person name="Johnson A."/>
            <person name="Loviza R."/>
            <person name="Walstead R."/>
            <person name="Shah Z."/>
            <person name="Kiflezghi M."/>
            <person name="Wade K."/>
            <person name="Ball S.L."/>
            <person name="Bradley K.W."/>
            <person name="Asai D.J."/>
            <person name="Bowman C.A."/>
            <person name="Russell D.A."/>
            <person name="Pope W.H."/>
            <person name="Jacobs-Sera D."/>
            <person name="Hendrix R.W."/>
            <person name="Hatfull G.F."/>
        </authorList>
    </citation>
    <scope>NUCLEOTIDE SEQUENCE</scope>
</reference>
<evidence type="ECO:0000256" key="6">
    <source>
        <dbReference type="ARBA" id="ARBA00022617"/>
    </source>
</evidence>
<dbReference type="PANTHER" id="PTHR35703:SF2">
    <property type="entry name" value="HEME OXYGENASE 1, CHLOROPLASTIC-RELATED"/>
    <property type="match status" value="1"/>
</dbReference>
<dbReference type="Pfam" id="PF01126">
    <property type="entry name" value="Heme_oxygenase"/>
    <property type="match status" value="1"/>
</dbReference>